<feature type="compositionally biased region" description="Polar residues" evidence="1">
    <location>
        <begin position="189"/>
        <end position="205"/>
    </location>
</feature>
<feature type="region of interest" description="Disordered" evidence="1">
    <location>
        <begin position="109"/>
        <end position="215"/>
    </location>
</feature>
<organism evidence="2 3">
    <name type="scientific">Bugula neritina</name>
    <name type="common">Brown bryozoan</name>
    <name type="synonym">Sertularia neritina</name>
    <dbReference type="NCBI Taxonomy" id="10212"/>
    <lineage>
        <taxon>Eukaryota</taxon>
        <taxon>Metazoa</taxon>
        <taxon>Spiralia</taxon>
        <taxon>Lophotrochozoa</taxon>
        <taxon>Bryozoa</taxon>
        <taxon>Gymnolaemata</taxon>
        <taxon>Cheilostomatida</taxon>
        <taxon>Flustrina</taxon>
        <taxon>Buguloidea</taxon>
        <taxon>Bugulidae</taxon>
        <taxon>Bugula</taxon>
    </lineage>
</organism>
<comment type="caution">
    <text evidence="2">The sequence shown here is derived from an EMBL/GenBank/DDBJ whole genome shotgun (WGS) entry which is preliminary data.</text>
</comment>
<gene>
    <name evidence="2" type="ORF">EB796_005875</name>
</gene>
<dbReference type="InterPro" id="IPR040246">
    <property type="entry name" value="C16orf87-like"/>
</dbReference>
<proteinExistence type="predicted"/>
<reference evidence="2" key="1">
    <citation type="submission" date="2020-06" db="EMBL/GenBank/DDBJ databases">
        <title>Draft genome of Bugula neritina, a colonial animal packing powerful symbionts and potential medicines.</title>
        <authorList>
            <person name="Rayko M."/>
        </authorList>
    </citation>
    <scope>NUCLEOTIDE SEQUENCE [LARGE SCALE GENOMIC DNA]</scope>
    <source>
        <strain evidence="2">Kwan_BN1</strain>
    </source>
</reference>
<evidence type="ECO:0000313" key="2">
    <source>
        <dbReference type="EMBL" id="KAF6035825.1"/>
    </source>
</evidence>
<name>A0A7J7KC82_BUGNE</name>
<dbReference type="EMBL" id="VXIV02000825">
    <property type="protein sequence ID" value="KAF6035825.1"/>
    <property type="molecule type" value="Genomic_DNA"/>
</dbReference>
<dbReference type="OrthoDB" id="5981040at2759"/>
<evidence type="ECO:0000313" key="3">
    <source>
        <dbReference type="Proteomes" id="UP000593567"/>
    </source>
</evidence>
<keyword evidence="3" id="KW-1185">Reference proteome</keyword>
<feature type="compositionally biased region" description="Polar residues" evidence="1">
    <location>
        <begin position="121"/>
        <end position="139"/>
    </location>
</feature>
<feature type="compositionally biased region" description="Basic residues" evidence="1">
    <location>
        <begin position="140"/>
        <end position="153"/>
    </location>
</feature>
<dbReference type="AlphaFoldDB" id="A0A7J7KC82"/>
<evidence type="ECO:0000256" key="1">
    <source>
        <dbReference type="SAM" id="MobiDB-lite"/>
    </source>
</evidence>
<dbReference type="PANTHER" id="PTHR31101">
    <property type="entry name" value="UPF0547 PROTEIN C16ORF87"/>
    <property type="match status" value="1"/>
</dbReference>
<sequence>MYIFCVLCRCSYDLISHQESQEKVMVQKFCPACKKLIPVACKTCPCGHKFVKAVAESSSKDAEKTENVSQLGRQENGRPRRRSAMNSLYYLSSLHLSSDKLARQAATNSAKKKAAAENKVVTDSSGAVNSNSTKTSNGHTLKKRRRGRPRLRPRSSTEEDEPDTETKKEASPVVEKSLPILRRRRPGLISTNMARSGDHYSSSFSYRDPESKSSKNKAIIESERYNKLYKTLTDAKRSHFSYILADINFKFKRNANFPL</sequence>
<accession>A0A7J7KC82</accession>
<protein>
    <submittedName>
        <fullName evidence="2">Uncharacterized protein</fullName>
    </submittedName>
</protein>
<feature type="region of interest" description="Disordered" evidence="1">
    <location>
        <begin position="57"/>
        <end position="82"/>
    </location>
</feature>
<dbReference type="Proteomes" id="UP000593567">
    <property type="component" value="Unassembled WGS sequence"/>
</dbReference>